<evidence type="ECO:0000313" key="4">
    <source>
        <dbReference type="Proteomes" id="UP001300692"/>
    </source>
</evidence>
<gene>
    <name evidence="3" type="ORF">N7U62_01195</name>
</gene>
<dbReference type="Gene3D" id="2.60.40.1120">
    <property type="entry name" value="Carboxypeptidase-like, regulatory domain"/>
    <property type="match status" value="1"/>
</dbReference>
<proteinExistence type="predicted"/>
<dbReference type="Pfam" id="PF12866">
    <property type="entry name" value="DUF3823"/>
    <property type="match status" value="1"/>
</dbReference>
<dbReference type="InterPro" id="IPR024278">
    <property type="entry name" value="DUF3823_N"/>
</dbReference>
<dbReference type="Gene3D" id="2.60.40.2060">
    <property type="match status" value="1"/>
</dbReference>
<dbReference type="PROSITE" id="PS51257">
    <property type="entry name" value="PROKAR_LIPOPROTEIN"/>
    <property type="match status" value="1"/>
</dbReference>
<evidence type="ECO:0000256" key="1">
    <source>
        <dbReference type="SAM" id="SignalP"/>
    </source>
</evidence>
<evidence type="ECO:0000313" key="3">
    <source>
        <dbReference type="EMBL" id="MCV9385254.1"/>
    </source>
</evidence>
<feature type="signal peptide" evidence="1">
    <location>
        <begin position="1"/>
        <end position="19"/>
    </location>
</feature>
<reference evidence="3 4" key="1">
    <citation type="submission" date="2022-10" db="EMBL/GenBank/DDBJ databases">
        <title>Comparative genomics and taxonomic characterization of three novel marine species of genus Reichenbachiella exhibiting antioxidant and polysaccharide degradation activities.</title>
        <authorList>
            <person name="Muhammad N."/>
            <person name="Lee Y.-J."/>
            <person name="Ko J."/>
            <person name="Kim S.-G."/>
        </authorList>
    </citation>
    <scope>NUCLEOTIDE SEQUENCE [LARGE SCALE GENOMIC DNA]</scope>
    <source>
        <strain evidence="3 4">ABR2-5</strain>
    </source>
</reference>
<feature type="chain" id="PRO_5047215499" evidence="1">
    <location>
        <begin position="20"/>
        <end position="248"/>
    </location>
</feature>
<keyword evidence="4" id="KW-1185">Reference proteome</keyword>
<name>A0ABT3CP60_9BACT</name>
<organism evidence="3 4">
    <name type="scientific">Reichenbachiella ulvae</name>
    <dbReference type="NCBI Taxonomy" id="2980104"/>
    <lineage>
        <taxon>Bacteria</taxon>
        <taxon>Pseudomonadati</taxon>
        <taxon>Bacteroidota</taxon>
        <taxon>Cytophagia</taxon>
        <taxon>Cytophagales</taxon>
        <taxon>Reichenbachiellaceae</taxon>
        <taxon>Reichenbachiella</taxon>
    </lineage>
</organism>
<dbReference type="RefSeq" id="WP_264136046.1">
    <property type="nucleotide sequence ID" value="NZ_JAOYOD010000001.1"/>
</dbReference>
<sequence length="248" mass="27394">MKVLYNLCLAVLMVGLLTACELDNLEGPDSGLTGSIIDSETNRLVPQDILEGTQIEIWEHGWDPVTPQRLEIKNDGTYADLRLFSNTYDVIPVNTNFHNNATVTIDTIQVEINGLTELDFNVLPYVRIVDLNISKVGNKAIASFRLEQPLDSVYLNADDVDKTAVVIKEVGLYAHFDPHVGVNMNLAKNTTSINDVIRTGENDEYQLEFDPAKDSDFLAGGKVFLRVGALSTMPAARANYGSTIEIDF</sequence>
<keyword evidence="1" id="KW-0732">Signal</keyword>
<dbReference type="EMBL" id="JAOYOD010000001">
    <property type="protein sequence ID" value="MCV9385254.1"/>
    <property type="molecule type" value="Genomic_DNA"/>
</dbReference>
<evidence type="ECO:0000259" key="2">
    <source>
        <dbReference type="Pfam" id="PF12866"/>
    </source>
</evidence>
<dbReference type="Proteomes" id="UP001300692">
    <property type="component" value="Unassembled WGS sequence"/>
</dbReference>
<feature type="domain" description="DUF3823" evidence="2">
    <location>
        <begin position="31"/>
        <end position="122"/>
    </location>
</feature>
<comment type="caution">
    <text evidence="3">The sequence shown here is derived from an EMBL/GenBank/DDBJ whole genome shotgun (WGS) entry which is preliminary data.</text>
</comment>
<protein>
    <submittedName>
        <fullName evidence="3">DUF3823 domain-containing protein</fullName>
    </submittedName>
</protein>
<accession>A0ABT3CP60</accession>